<dbReference type="InterPro" id="IPR001653">
    <property type="entry name" value="DAP_epimerase_DapF"/>
</dbReference>
<evidence type="ECO:0000256" key="2">
    <source>
        <dbReference type="ARBA" id="ARBA00023235"/>
    </source>
</evidence>
<protein>
    <recommendedName>
        <fullName evidence="3 4">Diaminopimelate epimerase</fullName>
        <shortName evidence="3">DAP epimerase</shortName>
        <ecNumber evidence="3 4">5.1.1.7</ecNumber>
    </recommendedName>
    <alternativeName>
        <fullName evidence="3">PLP-independent amino acid racemase</fullName>
    </alternativeName>
</protein>
<feature type="site" description="Could be important to modulate the pK values of the two catalytic cysteine residues" evidence="3">
    <location>
        <position position="169"/>
    </location>
</feature>
<comment type="function">
    <text evidence="3">Catalyzes the stereoinversion of LL-2,6-diaminopimelate (L,L-DAP) to meso-diaminopimelate (meso-DAP), a precursor of L-lysine and an essential component of the bacterial peptidoglycan.</text>
</comment>
<dbReference type="Gene3D" id="3.10.310.10">
    <property type="entry name" value="Diaminopimelate Epimerase, Chain A, domain 1"/>
    <property type="match status" value="2"/>
</dbReference>
<reference evidence="6" key="1">
    <citation type="submission" date="2016-10" db="EMBL/GenBank/DDBJ databases">
        <authorList>
            <person name="Varghese N."/>
            <person name="Submissions S."/>
        </authorList>
    </citation>
    <scope>NUCLEOTIDE SEQUENCE [LARGE SCALE GENOMIC DNA]</scope>
    <source>
        <strain evidence="6">CGMCC 1.10370</strain>
    </source>
</reference>
<comment type="caution">
    <text evidence="3">Lacks conserved residue(s) required for the propagation of feature annotation.</text>
</comment>
<comment type="similarity">
    <text evidence="1 3">Belongs to the diaminopimelate epimerase family.</text>
</comment>
<dbReference type="GO" id="GO:0008837">
    <property type="term" value="F:diaminopimelate epimerase activity"/>
    <property type="evidence" value="ECO:0007669"/>
    <property type="project" value="UniProtKB-UniRule"/>
</dbReference>
<feature type="binding site" evidence="3">
    <location>
        <position position="17"/>
    </location>
    <ligand>
        <name>substrate</name>
    </ligand>
</feature>
<dbReference type="STRING" id="739143.SAMN05216297_106191"/>
<evidence type="ECO:0000256" key="1">
    <source>
        <dbReference type="ARBA" id="ARBA00010219"/>
    </source>
</evidence>
<comment type="catalytic activity">
    <reaction evidence="3">
        <text>(2S,6S)-2,6-diaminopimelate = meso-2,6-diaminopimelate</text>
        <dbReference type="Rhea" id="RHEA:15393"/>
        <dbReference type="ChEBI" id="CHEBI:57609"/>
        <dbReference type="ChEBI" id="CHEBI:57791"/>
        <dbReference type="EC" id="5.1.1.7"/>
    </reaction>
</comment>
<dbReference type="GO" id="GO:0009089">
    <property type="term" value="P:lysine biosynthetic process via diaminopimelate"/>
    <property type="evidence" value="ECO:0007669"/>
    <property type="project" value="UniProtKB-UniRule"/>
</dbReference>
<keyword evidence="3" id="KW-0028">Amino-acid biosynthesis</keyword>
<keyword evidence="6" id="KW-1185">Reference proteome</keyword>
<dbReference type="UniPathway" id="UPA00034">
    <property type="reaction ID" value="UER00025"/>
</dbReference>
<comment type="subunit">
    <text evidence="3">Homodimer.</text>
</comment>
<feature type="binding site" evidence="3">
    <location>
        <begin position="228"/>
        <end position="229"/>
    </location>
    <ligand>
        <name>substrate</name>
    </ligand>
</feature>
<dbReference type="NCBIfam" id="TIGR00652">
    <property type="entry name" value="DapF"/>
    <property type="match status" value="1"/>
</dbReference>
<gene>
    <name evidence="3" type="primary">dapF</name>
    <name evidence="5" type="ORF">SAMN05216297_106191</name>
</gene>
<keyword evidence="2 3" id="KW-0413">Isomerase</keyword>
<organism evidence="5 6">
    <name type="scientific">Flavobacterium phragmitis</name>
    <dbReference type="NCBI Taxonomy" id="739143"/>
    <lineage>
        <taxon>Bacteria</taxon>
        <taxon>Pseudomonadati</taxon>
        <taxon>Bacteroidota</taxon>
        <taxon>Flavobacteriia</taxon>
        <taxon>Flavobacteriales</taxon>
        <taxon>Flavobacteriaceae</taxon>
        <taxon>Flavobacterium</taxon>
    </lineage>
</organism>
<feature type="binding site" evidence="3">
    <location>
        <position position="200"/>
    </location>
    <ligand>
        <name>substrate</name>
    </ligand>
</feature>
<dbReference type="SUPFAM" id="SSF54506">
    <property type="entry name" value="Diaminopimelate epimerase-like"/>
    <property type="match status" value="2"/>
</dbReference>
<dbReference type="HAMAP" id="MF_00197">
    <property type="entry name" value="DAP_epimerase"/>
    <property type="match status" value="1"/>
</dbReference>
<keyword evidence="3" id="KW-0963">Cytoplasm</keyword>
<dbReference type="Pfam" id="PF01678">
    <property type="entry name" value="DAP_epimerase"/>
    <property type="match status" value="2"/>
</dbReference>
<feature type="binding site" evidence="3">
    <location>
        <begin position="218"/>
        <end position="219"/>
    </location>
    <ligand>
        <name>substrate</name>
    </ligand>
</feature>
<evidence type="ECO:0000256" key="4">
    <source>
        <dbReference type="NCBIfam" id="TIGR00652"/>
    </source>
</evidence>
<sequence>MKQMNKNFFVKTHGLGNEYIVLDGKNITFELTQKAITRICNVNFGIGSDGILLLVDSNRADIGLQIFNPDGSEAEKSGNGLRIFCKYVFDYGIITKNEFTVETKGGIVKATIEETVNNKAKIITVDMGQAIFKSDLIPTKFETPEVDNVTIEANGKSFDVNCVSVGNPHCVVLKEDLSIDEIKKFGPFLENHEMFPNRINVQFAKVINRNEVEVLIWERGAGFTLASGSSSCAVASVMKKKGLVDENITIKMQGGTLKIKVDPDFNIRMTGEVREICSGILSEELIEDTNL</sequence>
<evidence type="ECO:0000313" key="6">
    <source>
        <dbReference type="Proteomes" id="UP000199672"/>
    </source>
</evidence>
<comment type="pathway">
    <text evidence="3">Amino-acid biosynthesis; L-lysine biosynthesis via DAP pathway; DL-2,6-diaminopimelate from LL-2,6-diaminopimelate: step 1/1.</text>
</comment>
<comment type="subcellular location">
    <subcellularLocation>
        <location evidence="3">Cytoplasm</location>
    </subcellularLocation>
</comment>
<feature type="binding site" evidence="3">
    <location>
        <begin position="78"/>
        <end position="79"/>
    </location>
    <ligand>
        <name>substrate</name>
    </ligand>
</feature>
<dbReference type="EC" id="5.1.1.7" evidence="3 4"/>
<dbReference type="GO" id="GO:0005829">
    <property type="term" value="C:cytosol"/>
    <property type="evidence" value="ECO:0007669"/>
    <property type="project" value="TreeGrafter"/>
</dbReference>
<dbReference type="Proteomes" id="UP000199672">
    <property type="component" value="Unassembled WGS sequence"/>
</dbReference>
<feature type="binding site" evidence="3">
    <location>
        <position position="68"/>
    </location>
    <ligand>
        <name>substrate</name>
    </ligand>
</feature>
<dbReference type="PANTHER" id="PTHR31689">
    <property type="entry name" value="DIAMINOPIMELATE EPIMERASE, CHLOROPLASTIC"/>
    <property type="match status" value="1"/>
</dbReference>
<proteinExistence type="inferred from homology"/>
<accession>A0A1I1R0G6</accession>
<evidence type="ECO:0000313" key="5">
    <source>
        <dbReference type="EMBL" id="SFD27891.1"/>
    </source>
</evidence>
<feature type="site" description="Could be important to modulate the pK values of the two catalytic cysteine residues" evidence="3">
    <location>
        <position position="218"/>
    </location>
</feature>
<name>A0A1I1R0G6_9FLAO</name>
<dbReference type="AlphaFoldDB" id="A0A1I1R0G6"/>
<dbReference type="EMBL" id="FOMH01000006">
    <property type="protein sequence ID" value="SFD27891.1"/>
    <property type="molecule type" value="Genomic_DNA"/>
</dbReference>
<feature type="binding site" evidence="3">
    <location>
        <position position="167"/>
    </location>
    <ligand>
        <name>substrate</name>
    </ligand>
</feature>
<keyword evidence="3" id="KW-0457">Lysine biosynthesis</keyword>
<dbReference type="PANTHER" id="PTHR31689:SF0">
    <property type="entry name" value="DIAMINOPIMELATE EPIMERASE"/>
    <property type="match status" value="1"/>
</dbReference>
<evidence type="ECO:0000256" key="3">
    <source>
        <dbReference type="HAMAP-Rule" id="MF_00197"/>
    </source>
</evidence>